<reference evidence="1" key="1">
    <citation type="submission" date="2014-05" db="EMBL/GenBank/DDBJ databases">
        <authorList>
            <person name="Chronopoulou M."/>
        </authorList>
    </citation>
    <scope>NUCLEOTIDE SEQUENCE</scope>
    <source>
        <tissue evidence="1">Whole organism</tissue>
    </source>
</reference>
<accession>A0A0K2VI22</accession>
<dbReference type="EMBL" id="HACA01032644">
    <property type="protein sequence ID" value="CDW50005.1"/>
    <property type="molecule type" value="Transcribed_RNA"/>
</dbReference>
<organism evidence="1">
    <name type="scientific">Lepeophtheirus salmonis</name>
    <name type="common">Salmon louse</name>
    <name type="synonym">Caligus salmonis</name>
    <dbReference type="NCBI Taxonomy" id="72036"/>
    <lineage>
        <taxon>Eukaryota</taxon>
        <taxon>Metazoa</taxon>
        <taxon>Ecdysozoa</taxon>
        <taxon>Arthropoda</taxon>
        <taxon>Crustacea</taxon>
        <taxon>Multicrustacea</taxon>
        <taxon>Hexanauplia</taxon>
        <taxon>Copepoda</taxon>
        <taxon>Siphonostomatoida</taxon>
        <taxon>Caligidae</taxon>
        <taxon>Lepeophtheirus</taxon>
    </lineage>
</organism>
<protein>
    <submittedName>
        <fullName evidence="1">Uncharacterized protein</fullName>
    </submittedName>
</protein>
<sequence length="73" mass="7779">MEILDTWQGGESCCHTQGLSLAFMDLVGSSSIIFFTLSTKSVSLTFLSSPSSLGALFMVASPSQVPSSFLQIR</sequence>
<dbReference type="AlphaFoldDB" id="A0A0K2VI22"/>
<proteinExistence type="predicted"/>
<name>A0A0K2VI22_LEPSM</name>
<evidence type="ECO:0000313" key="1">
    <source>
        <dbReference type="EMBL" id="CDW50005.1"/>
    </source>
</evidence>